<keyword evidence="1" id="KW-0472">Membrane</keyword>
<evidence type="ECO:0000256" key="1">
    <source>
        <dbReference type="SAM" id="Phobius"/>
    </source>
</evidence>
<dbReference type="EMBL" id="FXSZ01000005">
    <property type="protein sequence ID" value="SMO65069.1"/>
    <property type="molecule type" value="Genomic_DNA"/>
</dbReference>
<organism evidence="2 3">
    <name type="scientific">Solitalea koreensis</name>
    <dbReference type="NCBI Taxonomy" id="543615"/>
    <lineage>
        <taxon>Bacteria</taxon>
        <taxon>Pseudomonadati</taxon>
        <taxon>Bacteroidota</taxon>
        <taxon>Sphingobacteriia</taxon>
        <taxon>Sphingobacteriales</taxon>
        <taxon>Sphingobacteriaceae</taxon>
        <taxon>Solitalea</taxon>
    </lineage>
</organism>
<keyword evidence="1" id="KW-1133">Transmembrane helix</keyword>
<reference evidence="2 3" key="1">
    <citation type="submission" date="2017-05" db="EMBL/GenBank/DDBJ databases">
        <authorList>
            <person name="Varghese N."/>
            <person name="Submissions S."/>
        </authorList>
    </citation>
    <scope>NUCLEOTIDE SEQUENCE [LARGE SCALE GENOMIC DNA]</scope>
    <source>
        <strain evidence="2 3">DSM 21342</strain>
    </source>
</reference>
<feature type="transmembrane region" description="Helical" evidence="1">
    <location>
        <begin position="26"/>
        <end position="44"/>
    </location>
</feature>
<evidence type="ECO:0000313" key="3">
    <source>
        <dbReference type="Proteomes" id="UP000315971"/>
    </source>
</evidence>
<protein>
    <submittedName>
        <fullName evidence="2">Uncharacterized protein</fullName>
    </submittedName>
</protein>
<keyword evidence="3" id="KW-1185">Reference proteome</keyword>
<sequence length="96" mass="11375">MFALFLLDSTNMKSFYTALMSHKVRFLILIAIVTLLGYLLFQYYQPLCEPCLLNTYCPPCRSKEQHAVKYITWTIDVLISFRYFHLMIPKWIKAGQ</sequence>
<dbReference type="Proteomes" id="UP000315971">
    <property type="component" value="Unassembled WGS sequence"/>
</dbReference>
<evidence type="ECO:0000313" key="2">
    <source>
        <dbReference type="EMBL" id="SMO65069.1"/>
    </source>
</evidence>
<keyword evidence="1" id="KW-0812">Transmembrane</keyword>
<name>A0A521D052_9SPHI</name>
<accession>A0A521D052</accession>
<proteinExistence type="predicted"/>
<dbReference type="AlphaFoldDB" id="A0A521D052"/>
<gene>
    <name evidence="2" type="ORF">SAMN06265350_10582</name>
</gene>